<evidence type="ECO:0000313" key="2">
    <source>
        <dbReference type="EMBL" id="ACI17144.1"/>
    </source>
</evidence>
<reference evidence="2 3" key="2">
    <citation type="journal article" date="2014" name="Genome Announc.">
        <title>Complete Genome Sequence of Coprothermobacter proteolyticus DSM 5265.</title>
        <authorList>
            <person name="Alexiev A."/>
            <person name="Coil D.A."/>
            <person name="Badger J.H."/>
            <person name="Enticknap J."/>
            <person name="Ward N."/>
            <person name="Robb F.T."/>
            <person name="Eisen J.A."/>
        </authorList>
    </citation>
    <scope>NUCLEOTIDE SEQUENCE [LARGE SCALE GENOMIC DNA]</scope>
    <source>
        <strain evidence="3">ATCC 35245 / DSM 5265 / OCM 4 / BT</strain>
    </source>
</reference>
<organism evidence="2 3">
    <name type="scientific">Coprothermobacter proteolyticus (strain ATCC 35245 / DSM 5265 / OCM 4 / BT)</name>
    <dbReference type="NCBI Taxonomy" id="309798"/>
    <lineage>
        <taxon>Bacteria</taxon>
        <taxon>Pseudomonadati</taxon>
        <taxon>Coprothermobacterota</taxon>
        <taxon>Coprothermobacteria</taxon>
        <taxon>Coprothermobacterales</taxon>
        <taxon>Coprothermobacteraceae</taxon>
        <taxon>Coprothermobacter</taxon>
    </lineage>
</organism>
<accession>B5Y6C0</accession>
<dbReference type="STRING" id="309798.COPRO5265_1542"/>
<dbReference type="KEGG" id="cpo:COPRO5265_1542"/>
<evidence type="ECO:0000256" key="1">
    <source>
        <dbReference type="SAM" id="SignalP"/>
    </source>
</evidence>
<dbReference type="Proteomes" id="UP000001732">
    <property type="component" value="Chromosome"/>
</dbReference>
<reference evidence="3" key="1">
    <citation type="submission" date="2008-08" db="EMBL/GenBank/DDBJ databases">
        <title>The complete genome sequence of Coprothermobacter proteolyticus strain ATCC 5245 / DSM 5265 / BT.</title>
        <authorList>
            <person name="Dodson R.J."/>
            <person name="Durkin A.S."/>
            <person name="Wu M."/>
            <person name="Eisen J."/>
            <person name="Sutton G."/>
        </authorList>
    </citation>
    <scope>NUCLEOTIDE SEQUENCE [LARGE SCALE GENOMIC DNA]</scope>
    <source>
        <strain evidence="3">ATCC 35245 / DSM 5265 / OCM 4 / BT</strain>
    </source>
</reference>
<proteinExistence type="predicted"/>
<gene>
    <name evidence="2" type="ordered locus">COPRO5265_1542</name>
</gene>
<evidence type="ECO:0008006" key="4">
    <source>
        <dbReference type="Google" id="ProtNLM"/>
    </source>
</evidence>
<dbReference type="AlphaFoldDB" id="B5Y6C0"/>
<keyword evidence="1" id="KW-0732">Signal</keyword>
<dbReference type="SUPFAM" id="SSF82171">
    <property type="entry name" value="DPP6 N-terminal domain-like"/>
    <property type="match status" value="1"/>
</dbReference>
<feature type="chain" id="PRO_5002841182" description="Lipoprotein" evidence="1">
    <location>
        <begin position="28"/>
        <end position="377"/>
    </location>
</feature>
<dbReference type="HOGENOM" id="CLU_733020_0_0_9"/>
<evidence type="ECO:0000313" key="3">
    <source>
        <dbReference type="Proteomes" id="UP000001732"/>
    </source>
</evidence>
<name>B5Y6C0_COPPD</name>
<sequence length="377" mass="42878">MFKTTYKILVTVALVLCISCASPVAHRSAEHEWILCTTVISEEKSGQREAAVFIWDVQKLINKEAPELHLLWHGLRGARPEAALSPDVKTLAVAYWNYQMDAKITSLVNLNTGHIEDLTKTPGEEYDLIWLNQNELFLYHAPHSPDLPDVLQVWNTKEKKLLKEFKWSDIFAPPSGAIPSFFSIAPSAIGNEIKVVGWVKENKSQFYFSNEENATVIYSPTYPYQIASLDKHTLKITSTVSYPAEINNLPSPPRQDLDYNGKDIYAFITQVSPIKSTWDSAINEIVVVKQGEDGKFTKIYEIPNSDKAVTFDSVLFINEDYLIYNFMSYKNGNPVYNIGILNVKNFNQWSFIPTWHGENIMLVNYRTTPAGWSPDLK</sequence>
<protein>
    <recommendedName>
        <fullName evidence="4">Lipoprotein</fullName>
    </recommendedName>
</protein>
<dbReference type="EMBL" id="CP001145">
    <property type="protein sequence ID" value="ACI17144.1"/>
    <property type="molecule type" value="Genomic_DNA"/>
</dbReference>
<keyword evidence="3" id="KW-1185">Reference proteome</keyword>
<feature type="signal peptide" evidence="1">
    <location>
        <begin position="1"/>
        <end position="27"/>
    </location>
</feature>